<feature type="domain" description="Co-chaperone DjlA N-terminal" evidence="1">
    <location>
        <begin position="79"/>
        <end position="121"/>
    </location>
</feature>
<reference evidence="2" key="1">
    <citation type="journal article" date="2014" name="Front. Microbiol.">
        <title>High frequency of phylogenetically diverse reductive dehalogenase-homologous genes in deep subseafloor sedimentary metagenomes.</title>
        <authorList>
            <person name="Kawai M."/>
            <person name="Futagami T."/>
            <person name="Toyoda A."/>
            <person name="Takaki Y."/>
            <person name="Nishi S."/>
            <person name="Hori S."/>
            <person name="Arai W."/>
            <person name="Tsubouchi T."/>
            <person name="Morono Y."/>
            <person name="Uchiyama I."/>
            <person name="Ito T."/>
            <person name="Fujiyama A."/>
            <person name="Inagaki F."/>
            <person name="Takami H."/>
        </authorList>
    </citation>
    <scope>NUCLEOTIDE SEQUENCE</scope>
    <source>
        <strain evidence="2">Expedition CK06-06</strain>
    </source>
</reference>
<name>X0VV08_9ZZZZ</name>
<gene>
    <name evidence="2" type="ORF">S01H1_32591</name>
</gene>
<dbReference type="InterPro" id="IPR007791">
    <property type="entry name" value="DjlA_N"/>
</dbReference>
<dbReference type="AlphaFoldDB" id="X0VV08"/>
<dbReference type="EMBL" id="BARS01020187">
    <property type="protein sequence ID" value="GAG04376.1"/>
    <property type="molecule type" value="Genomic_DNA"/>
</dbReference>
<dbReference type="Gene3D" id="1.10.3680.10">
    <property type="entry name" value="TerB-like"/>
    <property type="match status" value="2"/>
</dbReference>
<dbReference type="CDD" id="cd07177">
    <property type="entry name" value="terB_like"/>
    <property type="match status" value="1"/>
</dbReference>
<proteinExistence type="predicted"/>
<dbReference type="Pfam" id="PF05099">
    <property type="entry name" value="TerB"/>
    <property type="match status" value="1"/>
</dbReference>
<protein>
    <recommendedName>
        <fullName evidence="1">Co-chaperone DjlA N-terminal domain-containing protein</fullName>
    </recommendedName>
</protein>
<evidence type="ECO:0000259" key="1">
    <source>
        <dbReference type="Pfam" id="PF05099"/>
    </source>
</evidence>
<comment type="caution">
    <text evidence="2">The sequence shown here is derived from an EMBL/GenBank/DDBJ whole genome shotgun (WGS) entry which is preliminary data.</text>
</comment>
<organism evidence="2">
    <name type="scientific">marine sediment metagenome</name>
    <dbReference type="NCBI Taxonomy" id="412755"/>
    <lineage>
        <taxon>unclassified sequences</taxon>
        <taxon>metagenomes</taxon>
        <taxon>ecological metagenomes</taxon>
    </lineage>
</organism>
<accession>X0VV08</accession>
<sequence length="144" mass="15469">MAENTPNDPDQGTARGAAAARRNLHNVLVLALVDGRLSSEEKAHIESLRESLGIDRAEFARLCQEVTEGDKRILLPKTADEAVEAMAMLVELAAADGRIAPAEKRTLRKIADHIGVRTGKLDEMIAGASGPPEMDDIQFAAITE</sequence>
<dbReference type="InterPro" id="IPR029024">
    <property type="entry name" value="TerB-like"/>
</dbReference>
<evidence type="ECO:0000313" key="2">
    <source>
        <dbReference type="EMBL" id="GAG04376.1"/>
    </source>
</evidence>
<feature type="non-terminal residue" evidence="2">
    <location>
        <position position="144"/>
    </location>
</feature>
<dbReference type="SUPFAM" id="SSF158682">
    <property type="entry name" value="TerB-like"/>
    <property type="match status" value="1"/>
</dbReference>